<dbReference type="EMBL" id="LT840184">
    <property type="protein sequence ID" value="SMF75070.1"/>
    <property type="molecule type" value="Genomic_DNA"/>
</dbReference>
<protein>
    <recommendedName>
        <fullName evidence="3">Spore coat protein</fullName>
    </recommendedName>
</protein>
<evidence type="ECO:0000313" key="2">
    <source>
        <dbReference type="Proteomes" id="UP000192940"/>
    </source>
</evidence>
<sequence>MNTMPSNNQLKPLTSKELDYIVDCISNESSLAKHCAATAASIQNPTVQQTIMGLLHKHENHMDTLIQTLQSHQSVAPTQSQ</sequence>
<accession>A0A1X7GWP6</accession>
<keyword evidence="2" id="KW-1185">Reference proteome</keyword>
<name>A0A1X7GWP6_9BACL</name>
<evidence type="ECO:0008006" key="3">
    <source>
        <dbReference type="Google" id="ProtNLM"/>
    </source>
</evidence>
<dbReference type="Proteomes" id="UP000192940">
    <property type="component" value="Chromosome I"/>
</dbReference>
<evidence type="ECO:0000313" key="1">
    <source>
        <dbReference type="EMBL" id="SMF75070.1"/>
    </source>
</evidence>
<dbReference type="STRING" id="1313296.SAMN05661091_1143"/>
<organism evidence="1 2">
    <name type="scientific">Paenibacillus uliginis N3/975</name>
    <dbReference type="NCBI Taxonomy" id="1313296"/>
    <lineage>
        <taxon>Bacteria</taxon>
        <taxon>Bacillati</taxon>
        <taxon>Bacillota</taxon>
        <taxon>Bacilli</taxon>
        <taxon>Bacillales</taxon>
        <taxon>Paenibacillaceae</taxon>
        <taxon>Paenibacillus</taxon>
    </lineage>
</organism>
<dbReference type="RefSeq" id="WP_425298574.1">
    <property type="nucleotide sequence ID" value="NZ_LT840184.1"/>
</dbReference>
<proteinExistence type="predicted"/>
<dbReference type="AlphaFoldDB" id="A0A1X7GWP6"/>
<reference evidence="2" key="1">
    <citation type="submission" date="2017-04" db="EMBL/GenBank/DDBJ databases">
        <authorList>
            <person name="Varghese N."/>
            <person name="Submissions S."/>
        </authorList>
    </citation>
    <scope>NUCLEOTIDE SEQUENCE [LARGE SCALE GENOMIC DNA]</scope>
    <source>
        <strain evidence="2">N3/975</strain>
    </source>
</reference>
<gene>
    <name evidence="1" type="ORF">SAMN05661091_1143</name>
</gene>